<evidence type="ECO:0008006" key="5">
    <source>
        <dbReference type="Google" id="ProtNLM"/>
    </source>
</evidence>
<dbReference type="EMBL" id="NMVQ01000009">
    <property type="protein sequence ID" value="OYO22838.1"/>
    <property type="molecule type" value="Genomic_DNA"/>
</dbReference>
<evidence type="ECO:0000259" key="2">
    <source>
        <dbReference type="Pfam" id="PF08906"/>
    </source>
</evidence>
<dbReference type="RefSeq" id="WP_094363483.1">
    <property type="nucleotide sequence ID" value="NZ_NMVQ01000009.1"/>
</dbReference>
<keyword evidence="4" id="KW-1185">Reference proteome</keyword>
<dbReference type="AlphaFoldDB" id="A0A255H536"/>
<proteinExistence type="predicted"/>
<gene>
    <name evidence="3" type="ORF">CGZ93_07300</name>
</gene>
<dbReference type="InterPro" id="IPR015002">
    <property type="entry name" value="T6SS_Tdi1_C"/>
</dbReference>
<dbReference type="Proteomes" id="UP000216311">
    <property type="component" value="Unassembled WGS sequence"/>
</dbReference>
<feature type="domain" description="T6SS immunity protein Tdi1 C-terminal" evidence="2">
    <location>
        <begin position="132"/>
        <end position="199"/>
    </location>
</feature>
<evidence type="ECO:0000259" key="1">
    <source>
        <dbReference type="Pfam" id="PF08887"/>
    </source>
</evidence>
<comment type="caution">
    <text evidence="3">The sequence shown here is derived from an EMBL/GenBank/DDBJ whole genome shotgun (WGS) entry which is preliminary data.</text>
</comment>
<name>A0A255H536_9ACTN</name>
<evidence type="ECO:0000313" key="3">
    <source>
        <dbReference type="EMBL" id="OYO22838.1"/>
    </source>
</evidence>
<dbReference type="OrthoDB" id="9016361at2"/>
<feature type="domain" description="GAD-related" evidence="1">
    <location>
        <begin position="6"/>
        <end position="104"/>
    </location>
</feature>
<protein>
    <recommendedName>
        <fullName evidence="5">DUF1851 domain-containing protein</fullName>
    </recommendedName>
</protein>
<reference evidence="3 4" key="1">
    <citation type="submission" date="2017-07" db="EMBL/GenBank/DDBJ databases">
        <title>Draft whole genome sequences of clinical Proprionibacteriaceae strains.</title>
        <authorList>
            <person name="Bernier A.-M."/>
            <person name="Bernard K."/>
            <person name="Domingo M.-C."/>
        </authorList>
    </citation>
    <scope>NUCLEOTIDE SEQUENCE [LARGE SCALE GENOMIC DNA]</scope>
    <source>
        <strain evidence="3 4">NML 130396</strain>
    </source>
</reference>
<accession>A0A255H536</accession>
<dbReference type="InterPro" id="IPR014983">
    <property type="entry name" value="GAD-rel"/>
</dbReference>
<organism evidence="3 4">
    <name type="scientific">Enemella dayhoffiae</name>
    <dbReference type="NCBI Taxonomy" id="2016507"/>
    <lineage>
        <taxon>Bacteria</taxon>
        <taxon>Bacillati</taxon>
        <taxon>Actinomycetota</taxon>
        <taxon>Actinomycetes</taxon>
        <taxon>Propionibacteriales</taxon>
        <taxon>Propionibacteriaceae</taxon>
        <taxon>Enemella</taxon>
    </lineage>
</organism>
<dbReference type="Pfam" id="PF08906">
    <property type="entry name" value="T6SS_Tdi1_C"/>
    <property type="match status" value="1"/>
</dbReference>
<evidence type="ECO:0000313" key="4">
    <source>
        <dbReference type="Proteomes" id="UP000216311"/>
    </source>
</evidence>
<sequence length="201" mass="22161">MVSEHVELFLNDFPGVIDGPSAGPELERDFAQRLPRTILDFMISHGFSGFGRGLFWLVDPARWQPTLEMLLETAELPQPVGELTAFGRTAFGDVYAWSQQTGVVTVSPATGNVFVDDTSDELPEDAELVAGSFFSIARPDSFDLEDEDGDWLFDRARAELGELSPSETYGFFPPLRLGGPARLENLQRVDVLAHLVILTEG</sequence>
<dbReference type="Pfam" id="PF08887">
    <property type="entry name" value="GAD-like"/>
    <property type="match status" value="1"/>
</dbReference>